<feature type="domain" description="CUB-like" evidence="2">
    <location>
        <begin position="20"/>
        <end position="136"/>
    </location>
</feature>
<dbReference type="CTD" id="9827051"/>
<dbReference type="KEGG" id="crq:GCK72_020672"/>
<evidence type="ECO:0000313" key="4">
    <source>
        <dbReference type="Proteomes" id="UP000483820"/>
    </source>
</evidence>
<sequence length="348" mass="39260">MRQLLWMIVFSAAIRASSALDCVQIPPDQIRPLHGVKIPAGANETVEIPPNWSCTYSITTPPMMMARVYLENGLKGNNDRITVVDQQATKTLVTGRSSWWIPFYVFPNTTTTFNVVTKSVNMHSKFRLDIFYQQLPDPEVTYLGNSSLKYFMLNDLKGTQYNAPQMMIGTEPISLAIARSGWEYDVFDNYFVVDGDFQNPKYVYRMSRFKYTDYISVTNKLTVVGLDNRVSESSVVFSPLSQTQQFDSLTAIGTYFEANQLDIDGKNGNKKSSAVTVIGMQNYTRILSFDRSYEPDCILKAVEAPPRSSSEVFYDFTTITSLPGNITHKSFSIIAENCSASFRMVSLD</sequence>
<feature type="signal peptide" evidence="1">
    <location>
        <begin position="1"/>
        <end position="19"/>
    </location>
</feature>
<protein>
    <recommendedName>
        <fullName evidence="2">CUB-like domain-containing protein</fullName>
    </recommendedName>
</protein>
<evidence type="ECO:0000256" key="1">
    <source>
        <dbReference type="SAM" id="SignalP"/>
    </source>
</evidence>
<accession>A0A6A5GH74</accession>
<evidence type="ECO:0000313" key="3">
    <source>
        <dbReference type="EMBL" id="KAF1754114.1"/>
    </source>
</evidence>
<dbReference type="GO" id="GO:0045121">
    <property type="term" value="C:membrane raft"/>
    <property type="evidence" value="ECO:0007669"/>
    <property type="project" value="TreeGrafter"/>
</dbReference>
<dbReference type="Pfam" id="PF02408">
    <property type="entry name" value="CUB_2"/>
    <property type="match status" value="1"/>
</dbReference>
<dbReference type="Proteomes" id="UP000483820">
    <property type="component" value="Chromosome V"/>
</dbReference>
<organism evidence="3 4">
    <name type="scientific">Caenorhabditis remanei</name>
    <name type="common">Caenorhabditis vulgaris</name>
    <dbReference type="NCBI Taxonomy" id="31234"/>
    <lineage>
        <taxon>Eukaryota</taxon>
        <taxon>Metazoa</taxon>
        <taxon>Ecdysozoa</taxon>
        <taxon>Nematoda</taxon>
        <taxon>Chromadorea</taxon>
        <taxon>Rhabditida</taxon>
        <taxon>Rhabditina</taxon>
        <taxon>Rhabditomorpha</taxon>
        <taxon>Rhabditoidea</taxon>
        <taxon>Rhabditidae</taxon>
        <taxon>Peloderinae</taxon>
        <taxon>Caenorhabditis</taxon>
    </lineage>
</organism>
<dbReference type="PANTHER" id="PTHR21447:SF9">
    <property type="entry name" value="CUB-LIKE DOMAIN-CONTAINING PROTEIN"/>
    <property type="match status" value="1"/>
</dbReference>
<dbReference type="RefSeq" id="XP_053582644.1">
    <property type="nucleotide sequence ID" value="XM_053733731.1"/>
</dbReference>
<gene>
    <name evidence="3" type="ORF">GCK72_020672</name>
</gene>
<proteinExistence type="predicted"/>
<dbReference type="GO" id="GO:0045087">
    <property type="term" value="P:innate immune response"/>
    <property type="evidence" value="ECO:0007669"/>
    <property type="project" value="TreeGrafter"/>
</dbReference>
<keyword evidence="1" id="KW-0732">Signal</keyword>
<name>A0A6A5GH74_CAERE</name>
<dbReference type="AlphaFoldDB" id="A0A6A5GH74"/>
<dbReference type="GeneID" id="9827051"/>
<comment type="caution">
    <text evidence="3">The sequence shown here is derived from an EMBL/GenBank/DDBJ whole genome shotgun (WGS) entry which is preliminary data.</text>
</comment>
<feature type="chain" id="PRO_5025537448" description="CUB-like domain-containing protein" evidence="1">
    <location>
        <begin position="20"/>
        <end position="348"/>
    </location>
</feature>
<evidence type="ECO:0000259" key="2">
    <source>
        <dbReference type="Pfam" id="PF02408"/>
    </source>
</evidence>
<dbReference type="InterPro" id="IPR003366">
    <property type="entry name" value="CUB-like_dom"/>
</dbReference>
<dbReference type="EMBL" id="WUAV01000005">
    <property type="protein sequence ID" value="KAF1754114.1"/>
    <property type="molecule type" value="Genomic_DNA"/>
</dbReference>
<dbReference type="PANTHER" id="PTHR21447">
    <property type="entry name" value="RING-TYPE DOMAIN-CONTAINING PROTEIN-RELATED"/>
    <property type="match status" value="1"/>
</dbReference>
<reference evidence="3 4" key="1">
    <citation type="submission" date="2019-12" db="EMBL/GenBank/DDBJ databases">
        <title>Chromosome-level assembly of the Caenorhabditis remanei genome.</title>
        <authorList>
            <person name="Teterina A.A."/>
            <person name="Willis J.H."/>
            <person name="Phillips P.C."/>
        </authorList>
    </citation>
    <scope>NUCLEOTIDE SEQUENCE [LARGE SCALE GENOMIC DNA]</scope>
    <source>
        <strain evidence="3 4">PX506</strain>
        <tissue evidence="3">Whole organism</tissue>
    </source>
</reference>